<keyword evidence="7" id="KW-0379">Hydroxylation</keyword>
<comment type="caution">
    <text evidence="9">The sequence shown here is derived from an EMBL/GenBank/DDBJ whole genome shotgun (WGS) entry which is preliminary data.</text>
</comment>
<dbReference type="GO" id="GO:1902025">
    <property type="term" value="P:nitrate import"/>
    <property type="evidence" value="ECO:0007669"/>
    <property type="project" value="TreeGrafter"/>
</dbReference>
<dbReference type="PANTHER" id="PTHR33348">
    <property type="entry name" value="PRECURSOR OF CEP5"/>
    <property type="match status" value="1"/>
</dbReference>
<dbReference type="Proteomes" id="UP001165190">
    <property type="component" value="Unassembled WGS sequence"/>
</dbReference>
<comment type="subcellular location">
    <subcellularLocation>
        <location evidence="1">Secreted</location>
        <location evidence="1">Extracellular space</location>
        <location evidence="1">Apoplast</location>
    </subcellularLocation>
</comment>
<sequence length="127" mass="14052">MELNPMHKSDVFVLALVVCSHLVFYVNGRQMKLVVISNKEDRRQLNAEQVLPPSGFEDGFRPYSPENNVRVGHSFEEDDGDDNEGTPGSSSSVDGRHSLQDFKRTSPGHSPGVGHAFVNKNVSEKNV</sequence>
<evidence type="ECO:0000256" key="5">
    <source>
        <dbReference type="ARBA" id="ARBA00022702"/>
    </source>
</evidence>
<evidence type="ECO:0000256" key="6">
    <source>
        <dbReference type="ARBA" id="ARBA00022729"/>
    </source>
</evidence>
<dbReference type="GO" id="GO:1901371">
    <property type="term" value="P:regulation of leaf morphogenesis"/>
    <property type="evidence" value="ECO:0007669"/>
    <property type="project" value="TreeGrafter"/>
</dbReference>
<dbReference type="GO" id="GO:0006995">
    <property type="term" value="P:cellular response to nitrogen starvation"/>
    <property type="evidence" value="ECO:0007669"/>
    <property type="project" value="UniProtKB-ARBA"/>
</dbReference>
<evidence type="ECO:0000256" key="4">
    <source>
        <dbReference type="ARBA" id="ARBA00022525"/>
    </source>
</evidence>
<keyword evidence="4" id="KW-0964">Secreted</keyword>
<keyword evidence="6" id="KW-0732">Signal</keyword>
<keyword evidence="10" id="KW-1185">Reference proteome</keyword>
<dbReference type="GO" id="GO:0048364">
    <property type="term" value="P:root development"/>
    <property type="evidence" value="ECO:0007669"/>
    <property type="project" value="InterPro"/>
</dbReference>
<protein>
    <submittedName>
        <fullName evidence="9">Uncharacterized protein</fullName>
    </submittedName>
</protein>
<dbReference type="OrthoDB" id="1675975at2759"/>
<evidence type="ECO:0000313" key="9">
    <source>
        <dbReference type="EMBL" id="GMI98014.1"/>
    </source>
</evidence>
<dbReference type="InterPro" id="IPR033250">
    <property type="entry name" value="CEP"/>
</dbReference>
<reference evidence="9" key="1">
    <citation type="submission" date="2023-05" db="EMBL/GenBank/DDBJ databases">
        <title>Genome and transcriptome analyses reveal genes involved in the formation of fine ridges on petal epidermal cells in Hibiscus trionum.</title>
        <authorList>
            <person name="Koshimizu S."/>
            <person name="Masuda S."/>
            <person name="Ishii T."/>
            <person name="Shirasu K."/>
            <person name="Hoshino A."/>
            <person name="Arita M."/>
        </authorList>
    </citation>
    <scope>NUCLEOTIDE SEQUENCE</scope>
    <source>
        <strain evidence="9">Hamamatsu line</strain>
    </source>
</reference>
<proteinExistence type="inferred from homology"/>
<dbReference type="AlphaFoldDB" id="A0A9W7MFA8"/>
<organism evidence="9 10">
    <name type="scientific">Hibiscus trionum</name>
    <name type="common">Flower of an hour</name>
    <dbReference type="NCBI Taxonomy" id="183268"/>
    <lineage>
        <taxon>Eukaryota</taxon>
        <taxon>Viridiplantae</taxon>
        <taxon>Streptophyta</taxon>
        <taxon>Embryophyta</taxon>
        <taxon>Tracheophyta</taxon>
        <taxon>Spermatophyta</taxon>
        <taxon>Magnoliopsida</taxon>
        <taxon>eudicotyledons</taxon>
        <taxon>Gunneridae</taxon>
        <taxon>Pentapetalae</taxon>
        <taxon>rosids</taxon>
        <taxon>malvids</taxon>
        <taxon>Malvales</taxon>
        <taxon>Malvaceae</taxon>
        <taxon>Malvoideae</taxon>
        <taxon>Hibiscus</taxon>
    </lineage>
</organism>
<dbReference type="GO" id="GO:0005179">
    <property type="term" value="F:hormone activity"/>
    <property type="evidence" value="ECO:0007669"/>
    <property type="project" value="UniProtKB-KW"/>
</dbReference>
<evidence type="ECO:0000256" key="1">
    <source>
        <dbReference type="ARBA" id="ARBA00004271"/>
    </source>
</evidence>
<keyword evidence="5" id="KW-0372">Hormone</keyword>
<dbReference type="GO" id="GO:0048046">
    <property type="term" value="C:apoplast"/>
    <property type="evidence" value="ECO:0007669"/>
    <property type="project" value="UniProtKB-SubCell"/>
</dbReference>
<evidence type="ECO:0000256" key="3">
    <source>
        <dbReference type="ARBA" id="ARBA00022523"/>
    </source>
</evidence>
<keyword evidence="3" id="KW-0052">Apoplast</keyword>
<evidence type="ECO:0000256" key="8">
    <source>
        <dbReference type="SAM" id="MobiDB-lite"/>
    </source>
</evidence>
<evidence type="ECO:0000256" key="7">
    <source>
        <dbReference type="ARBA" id="ARBA00023278"/>
    </source>
</evidence>
<feature type="region of interest" description="Disordered" evidence="8">
    <location>
        <begin position="46"/>
        <end position="127"/>
    </location>
</feature>
<dbReference type="PANTHER" id="PTHR33348:SF44">
    <property type="entry name" value="PRECURSOR OF CEP6"/>
    <property type="match status" value="1"/>
</dbReference>
<feature type="compositionally biased region" description="Basic and acidic residues" evidence="8">
    <location>
        <begin position="94"/>
        <end position="104"/>
    </location>
</feature>
<comment type="similarity">
    <text evidence="2">Belongs to the C-terminally encoded plant signaling peptide (CEP) family.</text>
</comment>
<accession>A0A9W7MFA8</accession>
<dbReference type="GO" id="GO:2000280">
    <property type="term" value="P:regulation of root development"/>
    <property type="evidence" value="ECO:0007669"/>
    <property type="project" value="TreeGrafter"/>
</dbReference>
<name>A0A9W7MFA8_HIBTR</name>
<evidence type="ECO:0000256" key="2">
    <source>
        <dbReference type="ARBA" id="ARBA00008963"/>
    </source>
</evidence>
<evidence type="ECO:0000313" key="10">
    <source>
        <dbReference type="Proteomes" id="UP001165190"/>
    </source>
</evidence>
<dbReference type="EMBL" id="BSYR01000031">
    <property type="protein sequence ID" value="GMI98014.1"/>
    <property type="molecule type" value="Genomic_DNA"/>
</dbReference>
<gene>
    <name evidence="9" type="ORF">HRI_003470700</name>
</gene>